<feature type="domain" description="PA14" evidence="6">
    <location>
        <begin position="387"/>
        <end position="558"/>
    </location>
</feature>
<evidence type="ECO:0000313" key="7">
    <source>
        <dbReference type="EMBL" id="MCW1887023.1"/>
    </source>
</evidence>
<evidence type="ECO:0000313" key="8">
    <source>
        <dbReference type="Proteomes" id="UP001207930"/>
    </source>
</evidence>
<dbReference type="Proteomes" id="UP001207930">
    <property type="component" value="Unassembled WGS sequence"/>
</dbReference>
<dbReference type="InterPro" id="IPR011658">
    <property type="entry name" value="PA14_dom"/>
</dbReference>
<evidence type="ECO:0000256" key="5">
    <source>
        <dbReference type="SAM" id="MobiDB-lite"/>
    </source>
</evidence>
<feature type="domain" description="PA14" evidence="6">
    <location>
        <begin position="1"/>
        <end position="104"/>
    </location>
</feature>
<keyword evidence="3" id="KW-0732">Signal</keyword>
<proteinExistence type="predicted"/>
<sequence length="1162" mass="127900">MAPRSGTVRFVLVSDDNSELWLSPSASPFSKKKIAWITGPGWFGSSPRGHTGRINSQWSAPIRVEKGQSYYVEAYHKEGAGDDHFELLWQFDEDEKPAEVPVDVLTPWMGSDEDADDDGLPDEWQRATGLAGRPDAAWWQDADGDGVSNFDEFIGHTDPMDDQPLNGFLLMEIWYGSWGREVQELRRDPRFSQTPHEALFIQGAAVPSLEASHFGSRLSGYLVPTESGKYELAVAGDDTVELWFSEDASKFNKKRVAFNDYWRGDAAEKEWSKIPSQRTPVLELEAGREYYFEVIHKDAVQPGWSALGWRMEGEKDFKAVLPQFLRSPAKDADDADGNGLPDSWVREMEAQAGAGAPFLTESGDPDGDGLSNLLEYQIGTDPYSRTSVPGALSREWWFRTPGVSLQRSREAGDLLRPPSMFTLTDGARSEMNTTDHFTSRIRGSVKAPVAGEYRFWIAGDDHCELWLSDSEQKFLKRKIAWILPSTWASPDADAWTEPEAWDERAAQKSGSNFLDEGEERFLEILHKDAGDKDHVAIAWQYRDSGGEWSEREVIPTEMLRSFPGDDDDLDDDYLPDSWEKDYGLDPQDNGSKDPVKQGENGDFDNDGLTNREEFLLGTNPCLADSDGDGVDDRAEVQVYGSDPTVKDASPPKVVTSLAPGGAVSGTMTWLPYVRDGAVYSLARRGQSNWEFEVSEPGIYQVDLAGNSISAEPHASPIAVTIKVDGVVVGEGDLTSTLTKLSFLTPWLSAGRHQITIVNRNVRSGVSMVIQSIEILAQTGEDANANGLPDWLERYYRDLNRVSVSEAGFETSPANLEGVSRFFEDLSITSGDRVVKATRGVGKGWFADVELDALGSPTTAKLSYEGGAITEEIDLVWKAINLLDGVDHRYIRRGDSVRLMACDPSGGADGWQFSLSLDGKSLHSGSSTLPFMHRFSKEGSYELATSAKGPAGEVLTSSVRFVVVDADLGADFHVPYDRSRAWTPSILPEAAVIQSDDNLLLSELPSDGKRSFDASFGIARETSSRVIARLPEGGAILDATNIHGFLFASATWTGDHQLIETLPDGTRVVRVGYVLDGEIPPDLSIWIEMYVPDAVFANGGSWLQLTADDFDENGAASFEIYKAPGNDTPYVCHWIRPFGDGPDERDESTSESTDAETPTGEAE</sequence>
<evidence type="ECO:0000259" key="6">
    <source>
        <dbReference type="PROSITE" id="PS51820"/>
    </source>
</evidence>
<comment type="subcellular location">
    <subcellularLocation>
        <location evidence="1">Secreted</location>
    </subcellularLocation>
</comment>
<protein>
    <submittedName>
        <fullName evidence="7">PA14 domain-containing protein</fullName>
    </submittedName>
</protein>
<organism evidence="7 8">
    <name type="scientific">Luteolibacter flavescens</name>
    <dbReference type="NCBI Taxonomy" id="1859460"/>
    <lineage>
        <taxon>Bacteria</taxon>
        <taxon>Pseudomonadati</taxon>
        <taxon>Verrucomicrobiota</taxon>
        <taxon>Verrucomicrobiia</taxon>
        <taxon>Verrucomicrobiales</taxon>
        <taxon>Verrucomicrobiaceae</taxon>
        <taxon>Luteolibacter</taxon>
    </lineage>
</organism>
<evidence type="ECO:0000256" key="2">
    <source>
        <dbReference type="ARBA" id="ARBA00022525"/>
    </source>
</evidence>
<dbReference type="InterPro" id="IPR037524">
    <property type="entry name" value="PA14/GLEYA"/>
</dbReference>
<dbReference type="Pfam" id="PF18884">
    <property type="entry name" value="TSP3_bac"/>
    <property type="match status" value="4"/>
</dbReference>
<dbReference type="PROSITE" id="PS51820">
    <property type="entry name" value="PA14"/>
    <property type="match status" value="3"/>
</dbReference>
<dbReference type="PANTHER" id="PTHR46769:SF2">
    <property type="entry name" value="FIBROCYSTIN-L ISOFORM 2 PRECURSOR-RELATED"/>
    <property type="match status" value="1"/>
</dbReference>
<dbReference type="Pfam" id="PF07691">
    <property type="entry name" value="PA14"/>
    <property type="match status" value="2"/>
</dbReference>
<reference evidence="7 8" key="1">
    <citation type="submission" date="2022-10" db="EMBL/GenBank/DDBJ databases">
        <title>Luteolibacter flavescens strain MCCC 1K03193, whole genome shotgun sequencing project.</title>
        <authorList>
            <person name="Zhao G."/>
            <person name="Shen L."/>
        </authorList>
    </citation>
    <scope>NUCLEOTIDE SEQUENCE [LARGE SCALE GENOMIC DNA]</scope>
    <source>
        <strain evidence="7 8">MCCC 1K03193</strain>
    </source>
</reference>
<feature type="region of interest" description="Disordered" evidence="5">
    <location>
        <begin position="560"/>
        <end position="610"/>
    </location>
</feature>
<evidence type="ECO:0000256" key="1">
    <source>
        <dbReference type="ARBA" id="ARBA00004613"/>
    </source>
</evidence>
<evidence type="ECO:0000256" key="4">
    <source>
        <dbReference type="ARBA" id="ARBA00022837"/>
    </source>
</evidence>
<feature type="domain" description="PA14" evidence="6">
    <location>
        <begin position="164"/>
        <end position="324"/>
    </location>
</feature>
<dbReference type="SUPFAM" id="SSF56988">
    <property type="entry name" value="Anthrax protective antigen"/>
    <property type="match status" value="1"/>
</dbReference>
<feature type="compositionally biased region" description="Acidic residues" evidence="5">
    <location>
        <begin position="564"/>
        <end position="574"/>
    </location>
</feature>
<keyword evidence="4" id="KW-0106">Calcium</keyword>
<name>A0ABT3FTW2_9BACT</name>
<dbReference type="InterPro" id="IPR059100">
    <property type="entry name" value="TSP3_bac"/>
</dbReference>
<evidence type="ECO:0000256" key="3">
    <source>
        <dbReference type="ARBA" id="ARBA00022729"/>
    </source>
</evidence>
<comment type="caution">
    <text evidence="7">The sequence shown here is derived from an EMBL/GenBank/DDBJ whole genome shotgun (WGS) entry which is preliminary data.</text>
</comment>
<keyword evidence="8" id="KW-1185">Reference proteome</keyword>
<dbReference type="PANTHER" id="PTHR46769">
    <property type="entry name" value="POLYCYSTIC KIDNEY AND HEPATIC DISEASE 1 (AUTOSOMAL RECESSIVE)-LIKE 1"/>
    <property type="match status" value="1"/>
</dbReference>
<dbReference type="EMBL" id="JAPDDS010000014">
    <property type="protein sequence ID" value="MCW1887023.1"/>
    <property type="molecule type" value="Genomic_DNA"/>
</dbReference>
<keyword evidence="2" id="KW-0964">Secreted</keyword>
<dbReference type="Gene3D" id="2.60.120.1560">
    <property type="match status" value="1"/>
</dbReference>
<feature type="region of interest" description="Disordered" evidence="5">
    <location>
        <begin position="1135"/>
        <end position="1162"/>
    </location>
</feature>
<accession>A0ABT3FTW2</accession>
<dbReference type="InterPro" id="IPR052387">
    <property type="entry name" value="Fibrocystin"/>
</dbReference>
<gene>
    <name evidence="7" type="ORF">OKA04_19955</name>
</gene>
<dbReference type="SMART" id="SM00758">
    <property type="entry name" value="PA14"/>
    <property type="match status" value="1"/>
</dbReference>
<dbReference type="RefSeq" id="WP_264502977.1">
    <property type="nucleotide sequence ID" value="NZ_JAPDDS010000014.1"/>
</dbReference>